<dbReference type="PANTHER" id="PTHR43040:SF1">
    <property type="entry name" value="RIBONUCLEASE D"/>
    <property type="match status" value="1"/>
</dbReference>
<dbReference type="EMBL" id="HBGF01011557">
    <property type="protein sequence ID" value="CAD9101936.1"/>
    <property type="molecule type" value="Transcribed_RNA"/>
</dbReference>
<dbReference type="GO" id="GO:0003676">
    <property type="term" value="F:nucleic acid binding"/>
    <property type="evidence" value="ECO:0007669"/>
    <property type="project" value="InterPro"/>
</dbReference>
<dbReference type="InterPro" id="IPR012337">
    <property type="entry name" value="RNaseH-like_sf"/>
</dbReference>
<reference evidence="1" key="1">
    <citation type="submission" date="2021-01" db="EMBL/GenBank/DDBJ databases">
        <authorList>
            <person name="Corre E."/>
            <person name="Pelletier E."/>
            <person name="Niang G."/>
            <person name="Scheremetjew M."/>
            <person name="Finn R."/>
            <person name="Kale V."/>
            <person name="Holt S."/>
            <person name="Cochrane G."/>
            <person name="Meng A."/>
            <person name="Brown T."/>
            <person name="Cohen L."/>
        </authorList>
    </citation>
    <scope>NUCLEOTIDE SEQUENCE</scope>
    <source>
        <strain evidence="1">CCAP 1951/1</strain>
    </source>
</reference>
<accession>A0A7S1LEU0</accession>
<proteinExistence type="predicted"/>
<evidence type="ECO:0000313" key="1">
    <source>
        <dbReference type="EMBL" id="CAD9101936.1"/>
    </source>
</evidence>
<dbReference type="PANTHER" id="PTHR43040">
    <property type="entry name" value="RIBONUCLEASE D"/>
    <property type="match status" value="1"/>
</dbReference>
<protein>
    <submittedName>
        <fullName evidence="1">Uncharacterized protein</fullName>
    </submittedName>
</protein>
<dbReference type="SUPFAM" id="SSF53098">
    <property type="entry name" value="Ribonuclease H-like"/>
    <property type="match status" value="1"/>
</dbReference>
<organism evidence="1">
    <name type="scientific">Neobodo designis</name>
    <name type="common">Flagellated protozoan</name>
    <name type="synonym">Bodo designis</name>
    <dbReference type="NCBI Taxonomy" id="312471"/>
    <lineage>
        <taxon>Eukaryota</taxon>
        <taxon>Discoba</taxon>
        <taxon>Euglenozoa</taxon>
        <taxon>Kinetoplastea</taxon>
        <taxon>Metakinetoplastina</taxon>
        <taxon>Neobodonida</taxon>
        <taxon>Neobodo</taxon>
    </lineage>
</organism>
<name>A0A7S1LEU0_NEODS</name>
<gene>
    <name evidence="1" type="ORF">NDES1114_LOCUS7702</name>
</gene>
<sequence>MFDCRMDVGALFYQFDVTVRHVVDLQIAAVQRLLRPGAPFLIGMHKTFNDKLMLFTAADAKSKDAGRFLFAPEKGGQYEAWFARPMAAALQDYCAVDVKYFFAAAQKLAPSDLALRNCATLSLKRVTRVTTERVENCSAERDF</sequence>
<dbReference type="InterPro" id="IPR036397">
    <property type="entry name" value="RNaseH_sf"/>
</dbReference>
<dbReference type="AlphaFoldDB" id="A0A7S1LEU0"/>
<dbReference type="Gene3D" id="3.30.420.10">
    <property type="entry name" value="Ribonuclease H-like superfamily/Ribonuclease H"/>
    <property type="match status" value="1"/>
</dbReference>